<reference evidence="10" key="1">
    <citation type="submission" date="2022-11" db="EMBL/GenBank/DDBJ databases">
        <authorList>
            <person name="Hyden B.L."/>
            <person name="Feng K."/>
            <person name="Yates T."/>
            <person name="Jawdy S."/>
            <person name="Smart L.B."/>
            <person name="Muchero W."/>
        </authorList>
    </citation>
    <scope>NUCLEOTIDE SEQUENCE</scope>
    <source>
        <tissue evidence="10">Shoot tip</tissue>
    </source>
</reference>
<dbReference type="Pfam" id="PF02362">
    <property type="entry name" value="B3"/>
    <property type="match status" value="1"/>
</dbReference>
<proteinExistence type="inferred from homology"/>
<dbReference type="InterPro" id="IPR003340">
    <property type="entry name" value="B3_DNA-bd"/>
</dbReference>
<evidence type="ECO:0000256" key="7">
    <source>
        <dbReference type="ARBA" id="ARBA00023294"/>
    </source>
</evidence>
<dbReference type="SUPFAM" id="SSF101936">
    <property type="entry name" value="DNA-binding pseudobarrel domain"/>
    <property type="match status" value="1"/>
</dbReference>
<evidence type="ECO:0000256" key="3">
    <source>
        <dbReference type="ARBA" id="ARBA00023015"/>
    </source>
</evidence>
<dbReference type="Proteomes" id="UP001151532">
    <property type="component" value="Chromosome 16"/>
</dbReference>
<accession>A0A9Q1A2W1</accession>
<evidence type="ECO:0000256" key="4">
    <source>
        <dbReference type="ARBA" id="ARBA00023125"/>
    </source>
</evidence>
<comment type="caution">
    <text evidence="10">The sequence shown here is derived from an EMBL/GenBank/DDBJ whole genome shotgun (WGS) entry which is preliminary data.</text>
</comment>
<keyword evidence="6 8" id="KW-0539">Nucleus</keyword>
<dbReference type="InterPro" id="IPR044835">
    <property type="entry name" value="ARF_plant"/>
</dbReference>
<evidence type="ECO:0000256" key="5">
    <source>
        <dbReference type="ARBA" id="ARBA00023163"/>
    </source>
</evidence>
<dbReference type="OrthoDB" id="2016915at2759"/>
<comment type="function">
    <text evidence="8">Auxin response factors (ARFs) are transcriptional factors that bind specifically to the DNA sequence 5'-TGTCTC-3' found in the auxin-responsive promoter elements (AuxREs).</text>
</comment>
<reference evidence="10" key="2">
    <citation type="journal article" date="2023" name="Int. J. Mol. Sci.">
        <title>De Novo Assembly and Annotation of 11 Diverse Shrub Willow (Salix) Genomes Reveals Novel Gene Organization in Sex-Linked Regions.</title>
        <authorList>
            <person name="Hyden B."/>
            <person name="Feng K."/>
            <person name="Yates T.B."/>
            <person name="Jawdy S."/>
            <person name="Cereghino C."/>
            <person name="Smart L.B."/>
            <person name="Muchero W."/>
        </authorList>
    </citation>
    <scope>NUCLEOTIDE SEQUENCE</scope>
    <source>
        <tissue evidence="10">Shoot tip</tissue>
    </source>
</reference>
<keyword evidence="7 8" id="KW-0927">Auxin signaling pathway</keyword>
<dbReference type="SMART" id="SM01019">
    <property type="entry name" value="B3"/>
    <property type="match status" value="1"/>
</dbReference>
<comment type="subcellular location">
    <subcellularLocation>
        <location evidence="1 8">Nucleus</location>
    </subcellularLocation>
</comment>
<dbReference type="AlphaFoldDB" id="A0A9Q1A2W1"/>
<comment type="similarity">
    <text evidence="2 8">Belongs to the ARF family.</text>
</comment>
<keyword evidence="11" id="KW-1185">Reference proteome</keyword>
<keyword evidence="3 8" id="KW-0805">Transcription regulation</keyword>
<dbReference type="CDD" id="cd10017">
    <property type="entry name" value="B3_DNA"/>
    <property type="match status" value="1"/>
</dbReference>
<dbReference type="GO" id="GO:0006355">
    <property type="term" value="P:regulation of DNA-templated transcription"/>
    <property type="evidence" value="ECO:0007669"/>
    <property type="project" value="InterPro"/>
</dbReference>
<comment type="subunit">
    <text evidence="8">Homodimers and heterodimers.</text>
</comment>
<dbReference type="GO" id="GO:0003677">
    <property type="term" value="F:DNA binding"/>
    <property type="evidence" value="ECO:0007669"/>
    <property type="project" value="UniProtKB-KW"/>
</dbReference>
<dbReference type="PROSITE" id="PS50863">
    <property type="entry name" value="B3"/>
    <property type="match status" value="1"/>
</dbReference>
<feature type="domain" description="TF-B3" evidence="9">
    <location>
        <begin position="72"/>
        <end position="175"/>
    </location>
</feature>
<dbReference type="PANTHER" id="PTHR31384:SF39">
    <property type="entry name" value="AUXIN RESPONSE FACTOR"/>
    <property type="match status" value="1"/>
</dbReference>
<dbReference type="GO" id="GO:0009734">
    <property type="term" value="P:auxin-activated signaling pathway"/>
    <property type="evidence" value="ECO:0007669"/>
    <property type="project" value="UniProtKB-KW"/>
</dbReference>
<dbReference type="FunFam" id="2.40.330.10:FF:000001">
    <property type="entry name" value="Auxin response factor"/>
    <property type="match status" value="1"/>
</dbReference>
<organism evidence="10 11">
    <name type="scientific">Salix purpurea</name>
    <name type="common">Purple osier willow</name>
    <dbReference type="NCBI Taxonomy" id="77065"/>
    <lineage>
        <taxon>Eukaryota</taxon>
        <taxon>Viridiplantae</taxon>
        <taxon>Streptophyta</taxon>
        <taxon>Embryophyta</taxon>
        <taxon>Tracheophyta</taxon>
        <taxon>Spermatophyta</taxon>
        <taxon>Magnoliopsida</taxon>
        <taxon>eudicotyledons</taxon>
        <taxon>Gunneridae</taxon>
        <taxon>Pentapetalae</taxon>
        <taxon>rosids</taxon>
        <taxon>fabids</taxon>
        <taxon>Malpighiales</taxon>
        <taxon>Salicaceae</taxon>
        <taxon>Saliceae</taxon>
        <taxon>Salix</taxon>
    </lineage>
</organism>
<dbReference type="Pfam" id="PF06507">
    <property type="entry name" value="ARF_AD"/>
    <property type="match status" value="1"/>
</dbReference>
<evidence type="ECO:0000313" key="10">
    <source>
        <dbReference type="EMBL" id="KAJ6755937.1"/>
    </source>
</evidence>
<evidence type="ECO:0000256" key="8">
    <source>
        <dbReference type="RuleBase" id="RU004561"/>
    </source>
</evidence>
<keyword evidence="5 8" id="KW-0804">Transcription</keyword>
<dbReference type="InterPro" id="IPR015300">
    <property type="entry name" value="DNA-bd_pseudobarrel_sf"/>
</dbReference>
<evidence type="ECO:0000259" key="9">
    <source>
        <dbReference type="PROSITE" id="PS50863"/>
    </source>
</evidence>
<dbReference type="GO" id="GO:0005634">
    <property type="term" value="C:nucleus"/>
    <property type="evidence" value="ECO:0007669"/>
    <property type="project" value="UniProtKB-SubCell"/>
</dbReference>
<sequence>MACLCRWHGPNAGSEFQESQLSNSWLTRKLTRSSLKLGWFQLTLMNSIWMTKKLQLMVKRKPRKTIISPVSFAKTLTQSDANNGGGFSVPRYCAEMIFSTIGLLSADPPVQTLLAKDVHGETWKFRHIYRGTPRRHLLTTGWSPFVNHKKLVAGDSVVFLRAENGDLCVGVRRAKRAVSGGPESLWNPALGNSPVPYGGFGWSSREDEHKMMKNGSGTGNGSKSNESLMGRGRVRAESVVQAATLAADGLPFETVYYPRANTPEFCVKASLVKNSNADPVVFRDPDADPLCWPGSPWRLLQVTWDEPDLLQNVKRVSPWLVEVASNMSAIHFPPFQSPRKKLRLPQHLDFPIARSISDADIFWKPPSAQQSVWFSTQQHTCWHAGSQACSLWSTTIRSPPQKTAYRSTPCWFPAVA</sequence>
<evidence type="ECO:0000256" key="1">
    <source>
        <dbReference type="ARBA" id="ARBA00004123"/>
    </source>
</evidence>
<evidence type="ECO:0000256" key="2">
    <source>
        <dbReference type="ARBA" id="ARBA00007853"/>
    </source>
</evidence>
<dbReference type="EMBL" id="JAPFFK010000007">
    <property type="protein sequence ID" value="KAJ6755937.1"/>
    <property type="molecule type" value="Genomic_DNA"/>
</dbReference>
<protein>
    <recommendedName>
        <fullName evidence="8">Auxin response factor</fullName>
    </recommendedName>
</protein>
<name>A0A9Q1A2W1_SALPP</name>
<gene>
    <name evidence="10" type="ORF">OIU79_028362</name>
</gene>
<evidence type="ECO:0000313" key="11">
    <source>
        <dbReference type="Proteomes" id="UP001151532"/>
    </source>
</evidence>
<dbReference type="Gene3D" id="2.40.330.10">
    <property type="entry name" value="DNA-binding pseudobarrel domain"/>
    <property type="match status" value="1"/>
</dbReference>
<dbReference type="Gene3D" id="2.30.30.1040">
    <property type="match status" value="1"/>
</dbReference>
<dbReference type="PANTHER" id="PTHR31384">
    <property type="entry name" value="AUXIN RESPONSE FACTOR 4-RELATED"/>
    <property type="match status" value="1"/>
</dbReference>
<dbReference type="InterPro" id="IPR010525">
    <property type="entry name" value="ARF_dom"/>
</dbReference>
<keyword evidence="4 8" id="KW-0238">DNA-binding</keyword>
<evidence type="ECO:0000256" key="6">
    <source>
        <dbReference type="ARBA" id="ARBA00023242"/>
    </source>
</evidence>